<dbReference type="AlphaFoldDB" id="A0AAJ7WPU3"/>
<gene>
    <name evidence="5" type="primary">RNLS</name>
</gene>
<dbReference type="PRINTS" id="PR00420">
    <property type="entry name" value="RNGMNOXGNASE"/>
</dbReference>
<dbReference type="InterPro" id="IPR002937">
    <property type="entry name" value="Amino_oxidase"/>
</dbReference>
<sequence>MAARVLVIGAGPVGAIIAALLARRGSGCAVRLWDKARGPGGRMSTSRSPNNESCSADLGAQYISATPAYWQEHEKFYEELLDRGILYPLQSQVDGMKEYEENIRHFIVPEGTSSLVKYYLQESGAEVLYNHHVQRVHLGDGVVTVENRDGSSACFDALILTMPIPQILQLQGNLQAMLNADQRRALEMATYSSRFALGLFYNSDADFEFPWTAKYVSDNSVIRYIAVNKKKRSQECDSVGPSLVVHTSVAFGQKHVDEDVNVVQPFILAELNRLLPGLPQHAYGKCHKWRYSQVTRPVGGSTGHMVLSAEPLILCAGDGFTHSNFDGCVKSALSAVDAFKSIFLDGKSGH</sequence>
<name>A0AAJ7WPU3_PETMA</name>
<dbReference type="KEGG" id="pmrn:116940206"/>
<dbReference type="InterPro" id="IPR036188">
    <property type="entry name" value="FAD/NAD-bd_sf"/>
</dbReference>
<reference evidence="5" key="1">
    <citation type="submission" date="2025-08" db="UniProtKB">
        <authorList>
            <consortium name="RefSeq"/>
        </authorList>
    </citation>
    <scope>IDENTIFICATION</scope>
    <source>
        <tissue evidence="5">Sperm</tissue>
    </source>
</reference>
<dbReference type="PANTHER" id="PTHR23357:SF1">
    <property type="entry name" value="RENALASE"/>
    <property type="match status" value="1"/>
</dbReference>
<dbReference type="RefSeq" id="XP_032805535.1">
    <property type="nucleotide sequence ID" value="XM_032949644.1"/>
</dbReference>
<proteinExistence type="predicted"/>
<dbReference type="Gene3D" id="3.50.50.60">
    <property type="entry name" value="FAD/NAD(P)-binding domain"/>
    <property type="match status" value="1"/>
</dbReference>
<evidence type="ECO:0000313" key="4">
    <source>
        <dbReference type="Proteomes" id="UP001318040"/>
    </source>
</evidence>
<dbReference type="GO" id="GO:0005576">
    <property type="term" value="C:extracellular region"/>
    <property type="evidence" value="ECO:0007669"/>
    <property type="project" value="TreeGrafter"/>
</dbReference>
<dbReference type="Pfam" id="PF13450">
    <property type="entry name" value="NAD_binding_8"/>
    <property type="match status" value="1"/>
</dbReference>
<dbReference type="Gene3D" id="3.90.660.10">
    <property type="match status" value="1"/>
</dbReference>
<dbReference type="CTD" id="55328"/>
<dbReference type="GO" id="GO:0016651">
    <property type="term" value="F:oxidoreductase activity, acting on NAD(P)H"/>
    <property type="evidence" value="ECO:0007669"/>
    <property type="project" value="InterPro"/>
</dbReference>
<accession>A0AAJ7WPU3</accession>
<feature type="domain" description="Amine oxidase" evidence="3">
    <location>
        <begin position="104"/>
        <end position="337"/>
    </location>
</feature>
<dbReference type="InterPro" id="IPR040174">
    <property type="entry name" value="RNLS"/>
</dbReference>
<keyword evidence="2" id="KW-0274">FAD</keyword>
<dbReference type="Pfam" id="PF01593">
    <property type="entry name" value="Amino_oxidase"/>
    <property type="match status" value="1"/>
</dbReference>
<evidence type="ECO:0000313" key="5">
    <source>
        <dbReference type="RefSeq" id="XP_032805535.1"/>
    </source>
</evidence>
<organism evidence="4 5">
    <name type="scientific">Petromyzon marinus</name>
    <name type="common">Sea lamprey</name>
    <dbReference type="NCBI Taxonomy" id="7757"/>
    <lineage>
        <taxon>Eukaryota</taxon>
        <taxon>Metazoa</taxon>
        <taxon>Chordata</taxon>
        <taxon>Craniata</taxon>
        <taxon>Vertebrata</taxon>
        <taxon>Cyclostomata</taxon>
        <taxon>Hyperoartia</taxon>
        <taxon>Petromyzontiformes</taxon>
        <taxon>Petromyzontidae</taxon>
        <taxon>Petromyzon</taxon>
    </lineage>
</organism>
<dbReference type="GeneID" id="116940206"/>
<keyword evidence="4" id="KW-1185">Reference proteome</keyword>
<evidence type="ECO:0000256" key="2">
    <source>
        <dbReference type="ARBA" id="ARBA00022827"/>
    </source>
</evidence>
<dbReference type="PANTHER" id="PTHR23357">
    <property type="entry name" value="RENALASE"/>
    <property type="match status" value="1"/>
</dbReference>
<dbReference type="Proteomes" id="UP001318040">
    <property type="component" value="Chromosome 8"/>
</dbReference>
<keyword evidence="1" id="KW-0285">Flavoprotein</keyword>
<protein>
    <submittedName>
        <fullName evidence="5">Renalase isoform X1</fullName>
    </submittedName>
</protein>
<evidence type="ECO:0000256" key="1">
    <source>
        <dbReference type="ARBA" id="ARBA00022630"/>
    </source>
</evidence>
<evidence type="ECO:0000259" key="3">
    <source>
        <dbReference type="Pfam" id="PF01593"/>
    </source>
</evidence>
<dbReference type="SUPFAM" id="SSF51905">
    <property type="entry name" value="FAD/NAD(P)-binding domain"/>
    <property type="match status" value="1"/>
</dbReference>